<dbReference type="GO" id="GO:0046872">
    <property type="term" value="F:metal ion binding"/>
    <property type="evidence" value="ECO:0007669"/>
    <property type="project" value="UniProtKB-KW"/>
</dbReference>
<feature type="compositionally biased region" description="Basic residues" evidence="12">
    <location>
        <begin position="653"/>
        <end position="664"/>
    </location>
</feature>
<keyword evidence="5" id="KW-0479">Metal-binding</keyword>
<dbReference type="EC" id="5.6.2.2" evidence="4"/>
<dbReference type="Gene3D" id="3.30.1360.40">
    <property type="match status" value="1"/>
</dbReference>
<dbReference type="OrthoDB" id="276498at2759"/>
<dbReference type="InterPro" id="IPR013757">
    <property type="entry name" value="Topo_IIA_A_a_sf"/>
</dbReference>
<dbReference type="InterPro" id="IPR031660">
    <property type="entry name" value="TOPRIM_C"/>
</dbReference>
<dbReference type="InterPro" id="IPR001154">
    <property type="entry name" value="TopoII_euk"/>
</dbReference>
<proteinExistence type="inferred from homology"/>
<comment type="cofactor">
    <cofactor evidence="2">
        <name>Mg(2+)</name>
        <dbReference type="ChEBI" id="CHEBI:18420"/>
    </cofactor>
</comment>
<dbReference type="PRINTS" id="PR00418">
    <property type="entry name" value="TPI2FAMILY"/>
</dbReference>
<sequence>MFESLWPDLLRKKGFMQEFITPIIKVSKGKEIRSFYTMPEYENFKQEMANINNKGQQTPIISSSKALKGYHVKYYKGLGTSTAAEAKEYFRDIDYHKKDFVWKGERETRDKIDLAFNKERADDRKRWLEKFEEGTFIDNSQASISYVDFIDKELILYSRADCIRSIPSFVDGFKPGQRKVLYACFKRKLKQEIKVSQLSGYIAEVTSYHHGDVSLQSTIVNLARDFVGSNNLNLLLPLGQFGTRRQGGKDAASARYINTKLSPLARLVFPEHDDKLLKYLDDDGQPIEPEWYVPIIPLALVNGAEGIGMGYSTKIPLFNPMDIVENLRRAMRGEAMLNMTPWYRDFNGSILFSEAEDKFFSFGKVYKTPEGTIEITELPIGKWTDDYKEFLMECEDKADAIASAATKKAKTKEKLKGKKNEKVKKKKEKPDQKQDNSESSSESQQEEAPTKVKGRTKSQADAWVKDFSEYHTDVKVHFSINIAEGHEHDFDGDDAYKKLQLTTALNTSNMTLFGANGNIRKFEKPLQIIEEYIPLRLDYYARRKRWLLKVLDLQKRKLSEKMRFILMVVNNQLEIRNRPRALIDQELKKNNFIEMDKRDLDILEGRIGQVGDDEDSGSEDEDQEEDDDQDEDEDGNGISRERQMKQDKEKQRKSQKKNQPKRQVNHGYDYLLGIPLWSLTKEKVDELRAELEQKEAEIRVLQKKTEQILWEEDLKAFEQGWI</sequence>
<dbReference type="SUPFAM" id="SSF56719">
    <property type="entry name" value="Type II DNA topoisomerase"/>
    <property type="match status" value="1"/>
</dbReference>
<dbReference type="InterPro" id="IPR050634">
    <property type="entry name" value="DNA_Topoisomerase_II"/>
</dbReference>
<name>A0A5J4U9T6_9EUKA</name>
<dbReference type="FunFam" id="3.40.50.670:FF:000001">
    <property type="entry name" value="DNA topoisomerase 2"/>
    <property type="match status" value="1"/>
</dbReference>
<evidence type="ECO:0000256" key="9">
    <source>
        <dbReference type="ARBA" id="ARBA00023125"/>
    </source>
</evidence>
<organism evidence="14 15">
    <name type="scientific">Streblomastix strix</name>
    <dbReference type="NCBI Taxonomy" id="222440"/>
    <lineage>
        <taxon>Eukaryota</taxon>
        <taxon>Metamonada</taxon>
        <taxon>Preaxostyla</taxon>
        <taxon>Oxymonadida</taxon>
        <taxon>Streblomastigidae</taxon>
        <taxon>Streblomastix</taxon>
    </lineage>
</organism>
<dbReference type="GO" id="GO:0000819">
    <property type="term" value="P:sister chromatid segregation"/>
    <property type="evidence" value="ECO:0007669"/>
    <property type="project" value="TreeGrafter"/>
</dbReference>
<evidence type="ECO:0000256" key="7">
    <source>
        <dbReference type="ARBA" id="ARBA00022840"/>
    </source>
</evidence>
<dbReference type="GO" id="GO:0006265">
    <property type="term" value="P:DNA topological change"/>
    <property type="evidence" value="ECO:0007669"/>
    <property type="project" value="UniProtKB-UniRule"/>
</dbReference>
<feature type="domain" description="Topo IIA-type catalytic" evidence="13">
    <location>
        <begin position="166"/>
        <end position="714"/>
    </location>
</feature>
<gene>
    <name evidence="14" type="ORF">EZS28_037812</name>
</gene>
<evidence type="ECO:0000256" key="4">
    <source>
        <dbReference type="ARBA" id="ARBA00012895"/>
    </source>
</evidence>
<evidence type="ECO:0000256" key="5">
    <source>
        <dbReference type="ARBA" id="ARBA00022723"/>
    </source>
</evidence>
<evidence type="ECO:0000259" key="13">
    <source>
        <dbReference type="PROSITE" id="PS52040"/>
    </source>
</evidence>
<feature type="non-terminal residue" evidence="14">
    <location>
        <position position="722"/>
    </location>
</feature>
<accession>A0A5J4U9T6</accession>
<comment type="similarity">
    <text evidence="3">Belongs to the type II topoisomerase family.</text>
</comment>
<evidence type="ECO:0000313" key="14">
    <source>
        <dbReference type="EMBL" id="KAA6366661.1"/>
    </source>
</evidence>
<dbReference type="GO" id="GO:0000712">
    <property type="term" value="P:resolution of meiotic recombination intermediates"/>
    <property type="evidence" value="ECO:0007669"/>
    <property type="project" value="TreeGrafter"/>
</dbReference>
<evidence type="ECO:0000313" key="15">
    <source>
        <dbReference type="Proteomes" id="UP000324800"/>
    </source>
</evidence>
<dbReference type="Gene3D" id="3.40.50.670">
    <property type="match status" value="1"/>
</dbReference>
<dbReference type="GO" id="GO:0003677">
    <property type="term" value="F:DNA binding"/>
    <property type="evidence" value="ECO:0007669"/>
    <property type="project" value="UniProtKB-UniRule"/>
</dbReference>
<dbReference type="Gene3D" id="1.10.268.10">
    <property type="entry name" value="Topoisomerase, domain 3"/>
    <property type="match status" value="1"/>
</dbReference>
<evidence type="ECO:0000256" key="10">
    <source>
        <dbReference type="ARBA" id="ARBA00023235"/>
    </source>
</evidence>
<keyword evidence="6" id="KW-0547">Nucleotide-binding</keyword>
<dbReference type="GO" id="GO:0005524">
    <property type="term" value="F:ATP binding"/>
    <property type="evidence" value="ECO:0007669"/>
    <property type="project" value="UniProtKB-KW"/>
</dbReference>
<feature type="compositionally biased region" description="Low complexity" evidence="12">
    <location>
        <begin position="437"/>
        <end position="447"/>
    </location>
</feature>
<evidence type="ECO:0000256" key="8">
    <source>
        <dbReference type="ARBA" id="ARBA00023029"/>
    </source>
</evidence>
<comment type="catalytic activity">
    <reaction evidence="1 11">
        <text>ATP-dependent breakage, passage and rejoining of double-stranded DNA.</text>
        <dbReference type="EC" id="5.6.2.2"/>
    </reaction>
</comment>
<dbReference type="Pfam" id="PF16898">
    <property type="entry name" value="TOPRIM_C"/>
    <property type="match status" value="1"/>
</dbReference>
<dbReference type="PANTHER" id="PTHR10169:SF38">
    <property type="entry name" value="DNA TOPOISOMERASE 2"/>
    <property type="match status" value="1"/>
</dbReference>
<dbReference type="EMBL" id="SNRW01019133">
    <property type="protein sequence ID" value="KAA6366661.1"/>
    <property type="molecule type" value="Genomic_DNA"/>
</dbReference>
<dbReference type="AlphaFoldDB" id="A0A5J4U9T6"/>
<feature type="region of interest" description="Disordered" evidence="12">
    <location>
        <begin position="607"/>
        <end position="665"/>
    </location>
</feature>
<dbReference type="InterPro" id="IPR013758">
    <property type="entry name" value="Topo_IIA_A/C_ab"/>
</dbReference>
<dbReference type="Gene3D" id="3.90.199.10">
    <property type="entry name" value="Topoisomerase II, domain 5"/>
    <property type="match status" value="1"/>
</dbReference>
<keyword evidence="8 11" id="KW-0799">Topoisomerase</keyword>
<dbReference type="GO" id="GO:0005634">
    <property type="term" value="C:nucleus"/>
    <property type="evidence" value="ECO:0007669"/>
    <property type="project" value="TreeGrafter"/>
</dbReference>
<feature type="compositionally biased region" description="Acidic residues" evidence="12">
    <location>
        <begin position="611"/>
        <end position="635"/>
    </location>
</feature>
<dbReference type="Pfam" id="PF00521">
    <property type="entry name" value="DNA_topoisoIV"/>
    <property type="match status" value="2"/>
</dbReference>
<protein>
    <recommendedName>
        <fullName evidence="4">DNA topoisomerase (ATP-hydrolyzing)</fullName>
        <ecNumber evidence="4">5.6.2.2</ecNumber>
    </recommendedName>
</protein>
<keyword evidence="10 11" id="KW-0413">Isomerase</keyword>
<dbReference type="PANTHER" id="PTHR10169">
    <property type="entry name" value="DNA TOPOISOMERASE/GYRASE"/>
    <property type="match status" value="1"/>
</dbReference>
<evidence type="ECO:0000256" key="11">
    <source>
        <dbReference type="PROSITE-ProRule" id="PRU01384"/>
    </source>
</evidence>
<dbReference type="FunFam" id="3.90.199.10:FF:000002">
    <property type="entry name" value="DNA topoisomerase 2"/>
    <property type="match status" value="1"/>
</dbReference>
<evidence type="ECO:0000256" key="2">
    <source>
        <dbReference type="ARBA" id="ARBA00001946"/>
    </source>
</evidence>
<dbReference type="PROSITE" id="PS52040">
    <property type="entry name" value="TOPO_IIA"/>
    <property type="match status" value="1"/>
</dbReference>
<feature type="compositionally biased region" description="Basic and acidic residues" evidence="12">
    <location>
        <begin position="639"/>
        <end position="652"/>
    </location>
</feature>
<feature type="region of interest" description="Disordered" evidence="12">
    <location>
        <begin position="409"/>
        <end position="457"/>
    </location>
</feature>
<evidence type="ECO:0000256" key="3">
    <source>
        <dbReference type="ARBA" id="ARBA00011080"/>
    </source>
</evidence>
<dbReference type="SMART" id="SM00434">
    <property type="entry name" value="TOP4c"/>
    <property type="match status" value="1"/>
</dbReference>
<keyword evidence="9 11" id="KW-0238">DNA-binding</keyword>
<dbReference type="PRINTS" id="PR01158">
    <property type="entry name" value="TOPISMRASEII"/>
</dbReference>
<feature type="active site" description="O-(5'-phospho-DNA)-tyrosine intermediate" evidence="11">
    <location>
        <position position="256"/>
    </location>
</feature>
<comment type="caution">
    <text evidence="14">The sequence shown here is derived from an EMBL/GenBank/DDBJ whole genome shotgun (WGS) entry which is preliminary data.</text>
</comment>
<dbReference type="InterPro" id="IPR013760">
    <property type="entry name" value="Topo_IIA-like_dom_sf"/>
</dbReference>
<evidence type="ECO:0000256" key="12">
    <source>
        <dbReference type="SAM" id="MobiDB-lite"/>
    </source>
</evidence>
<keyword evidence="7" id="KW-0067">ATP-binding</keyword>
<evidence type="ECO:0000256" key="6">
    <source>
        <dbReference type="ARBA" id="ARBA00022741"/>
    </source>
</evidence>
<reference evidence="14 15" key="1">
    <citation type="submission" date="2019-03" db="EMBL/GenBank/DDBJ databases">
        <title>Single cell metagenomics reveals metabolic interactions within the superorganism composed of flagellate Streblomastix strix and complex community of Bacteroidetes bacteria on its surface.</title>
        <authorList>
            <person name="Treitli S.C."/>
            <person name="Kolisko M."/>
            <person name="Husnik F."/>
            <person name="Keeling P."/>
            <person name="Hampl V."/>
        </authorList>
    </citation>
    <scope>NUCLEOTIDE SEQUENCE [LARGE SCALE GENOMIC DNA]</scope>
    <source>
        <strain evidence="14">ST1C</strain>
    </source>
</reference>
<dbReference type="Proteomes" id="UP000324800">
    <property type="component" value="Unassembled WGS sequence"/>
</dbReference>
<dbReference type="InterPro" id="IPR013759">
    <property type="entry name" value="Topo_IIA_B_C"/>
</dbReference>
<evidence type="ECO:0000256" key="1">
    <source>
        <dbReference type="ARBA" id="ARBA00000185"/>
    </source>
</evidence>
<dbReference type="GO" id="GO:0003918">
    <property type="term" value="F:DNA topoisomerase type II (double strand cut, ATP-hydrolyzing) activity"/>
    <property type="evidence" value="ECO:0007669"/>
    <property type="project" value="UniProtKB-EC"/>
</dbReference>
<dbReference type="InterPro" id="IPR002205">
    <property type="entry name" value="Topo_IIA_dom_A"/>
</dbReference>